<dbReference type="Gene3D" id="2.30.42.10">
    <property type="match status" value="1"/>
</dbReference>
<protein>
    <recommendedName>
        <fullName evidence="4">PDZ domain-containing protein</fullName>
    </recommendedName>
</protein>
<evidence type="ECO:0000313" key="5">
    <source>
        <dbReference type="EMBL" id="GAA5484686.1"/>
    </source>
</evidence>
<dbReference type="PANTHER" id="PTHR45980">
    <property type="match status" value="1"/>
</dbReference>
<dbReference type="Pfam" id="PF17815">
    <property type="entry name" value="PDZ_3"/>
    <property type="match status" value="1"/>
</dbReference>
<name>A0ABP9UVF2_9BACT</name>
<dbReference type="InterPro" id="IPR041517">
    <property type="entry name" value="DEGP_PDZ"/>
</dbReference>
<keyword evidence="3" id="KW-0720">Serine protease</keyword>
<dbReference type="InterPro" id="IPR036034">
    <property type="entry name" value="PDZ_sf"/>
</dbReference>
<dbReference type="Proteomes" id="UP001476282">
    <property type="component" value="Unassembled WGS sequence"/>
</dbReference>
<keyword evidence="2" id="KW-0378">Hydrolase</keyword>
<dbReference type="Pfam" id="PF13180">
    <property type="entry name" value="PDZ_2"/>
    <property type="match status" value="1"/>
</dbReference>
<dbReference type="SMART" id="SM00228">
    <property type="entry name" value="PDZ"/>
    <property type="match status" value="1"/>
</dbReference>
<evidence type="ECO:0000256" key="2">
    <source>
        <dbReference type="ARBA" id="ARBA00022801"/>
    </source>
</evidence>
<dbReference type="PROSITE" id="PS50106">
    <property type="entry name" value="PDZ"/>
    <property type="match status" value="1"/>
</dbReference>
<dbReference type="InterPro" id="IPR009003">
    <property type="entry name" value="Peptidase_S1_PA"/>
</dbReference>
<dbReference type="InterPro" id="IPR001940">
    <property type="entry name" value="Peptidase_S1C"/>
</dbReference>
<organism evidence="5 6">
    <name type="scientific">Haloferula sargassicola</name>
    <dbReference type="NCBI Taxonomy" id="490096"/>
    <lineage>
        <taxon>Bacteria</taxon>
        <taxon>Pseudomonadati</taxon>
        <taxon>Verrucomicrobiota</taxon>
        <taxon>Verrucomicrobiia</taxon>
        <taxon>Verrucomicrobiales</taxon>
        <taxon>Verrucomicrobiaceae</taxon>
        <taxon>Haloferula</taxon>
    </lineage>
</organism>
<proteinExistence type="predicted"/>
<evidence type="ECO:0000256" key="1">
    <source>
        <dbReference type="ARBA" id="ARBA00022670"/>
    </source>
</evidence>
<dbReference type="PRINTS" id="PR00834">
    <property type="entry name" value="PROTEASES2C"/>
</dbReference>
<reference evidence="5 6" key="1">
    <citation type="submission" date="2024-02" db="EMBL/GenBank/DDBJ databases">
        <title>Haloferula sargassicola NBRC 104335.</title>
        <authorList>
            <person name="Ichikawa N."/>
            <person name="Katano-Makiyama Y."/>
            <person name="Hidaka K."/>
        </authorList>
    </citation>
    <scope>NUCLEOTIDE SEQUENCE [LARGE SCALE GENOMIC DNA]</scope>
    <source>
        <strain evidence="5 6">NBRC 104335</strain>
    </source>
</reference>
<dbReference type="Gene3D" id="3.20.190.20">
    <property type="match status" value="1"/>
</dbReference>
<feature type="domain" description="PDZ" evidence="4">
    <location>
        <begin position="260"/>
        <end position="340"/>
    </location>
</feature>
<keyword evidence="6" id="KW-1185">Reference proteome</keyword>
<dbReference type="InterPro" id="IPR046449">
    <property type="entry name" value="DEGP_PDZ_sf"/>
</dbReference>
<dbReference type="SUPFAM" id="SSF50494">
    <property type="entry name" value="Trypsin-like serine proteases"/>
    <property type="match status" value="1"/>
</dbReference>
<keyword evidence="1" id="KW-0645">Protease</keyword>
<dbReference type="Gene3D" id="2.40.10.10">
    <property type="entry name" value="Trypsin-like serine proteases"/>
    <property type="match status" value="1"/>
</dbReference>
<dbReference type="PROSITE" id="PS51257">
    <property type="entry name" value="PROKAR_LIPOPROTEIN"/>
    <property type="match status" value="1"/>
</dbReference>
<evidence type="ECO:0000256" key="3">
    <source>
        <dbReference type="ARBA" id="ARBA00022825"/>
    </source>
</evidence>
<dbReference type="SUPFAM" id="SSF50156">
    <property type="entry name" value="PDZ domain-like"/>
    <property type="match status" value="1"/>
</dbReference>
<accession>A0ABP9UVF2</accession>
<comment type="caution">
    <text evidence="5">The sequence shown here is derived from an EMBL/GenBank/DDBJ whole genome shotgun (WGS) entry which is preliminary data.</text>
</comment>
<evidence type="ECO:0000313" key="6">
    <source>
        <dbReference type="Proteomes" id="UP001476282"/>
    </source>
</evidence>
<sequence length="503" mass="54877">MNSRLLTLLLGTLALASCEQRETTATPKAPPAPVADIPAPDLTHSVVRVNTTYQRWNPGQPWEKLDPRQRRSLGAVITGNKVLTTAEMVADSTFIELESTDGRKLTPATVEAVDYEANLALLTTDDEEFTEDLEPLELADITKPGDALDIIQIEDSGIPLLTHGLIQSVDVTSDFLPGQYFLTYELKASMQTAASSFTLPALHEGKLAGLLTSYSSSDQLSDITATEIVRNFLHDAADGHYDGFPSLGIATAPLDDPKFRGWLGLEPKDGGIYVSSVLKGGAAEEAGIQKGDVITSIDGHEVDQTGYFLHPVYGRLFWSHLVRGAKALGSTVPLKLVRDGEPMEVNATLTLRGEPLVPTETFGQDPKFLIKGGLVFQELTRPLLKSFGKDWMETAPLNLLAPLESPEEFEERMDRVVFLAGVIPTPATIGYESLRNLIVHEVNGQPVRDIKTLSAAFDQVPADGLHSIRFEEEDFPIELDENVATLVDGQLLQRGISRLSRLE</sequence>
<dbReference type="RefSeq" id="WP_353568793.1">
    <property type="nucleotide sequence ID" value="NZ_BAABRI010000031.1"/>
</dbReference>
<dbReference type="PANTHER" id="PTHR45980:SF9">
    <property type="entry name" value="PROTEASE DO-LIKE 10, MITOCHONDRIAL-RELATED"/>
    <property type="match status" value="1"/>
</dbReference>
<evidence type="ECO:0000259" key="4">
    <source>
        <dbReference type="PROSITE" id="PS50106"/>
    </source>
</evidence>
<dbReference type="InterPro" id="IPR043504">
    <property type="entry name" value="Peptidase_S1_PA_chymotrypsin"/>
</dbReference>
<dbReference type="EMBL" id="BAABRI010000031">
    <property type="protein sequence ID" value="GAA5484686.1"/>
    <property type="molecule type" value="Genomic_DNA"/>
</dbReference>
<dbReference type="InterPro" id="IPR001478">
    <property type="entry name" value="PDZ"/>
</dbReference>
<gene>
    <name evidence="5" type="ORF">Hsar01_03932</name>
</gene>